<feature type="chain" id="PRO_5033004464" evidence="1">
    <location>
        <begin position="18"/>
        <end position="98"/>
    </location>
</feature>
<reference evidence="2" key="1">
    <citation type="submission" date="2017-07" db="EMBL/GenBank/DDBJ databases">
        <title>Taro Niue Genome Assembly and Annotation.</title>
        <authorList>
            <person name="Atibalentja N."/>
            <person name="Keating K."/>
            <person name="Fields C.J."/>
        </authorList>
    </citation>
    <scope>NUCLEOTIDE SEQUENCE</scope>
    <source>
        <strain evidence="2">Niue_2</strain>
        <tissue evidence="2">Leaf</tissue>
    </source>
</reference>
<name>A0A843XR74_COLES</name>
<organism evidence="2 3">
    <name type="scientific">Colocasia esculenta</name>
    <name type="common">Wild taro</name>
    <name type="synonym">Arum esculentum</name>
    <dbReference type="NCBI Taxonomy" id="4460"/>
    <lineage>
        <taxon>Eukaryota</taxon>
        <taxon>Viridiplantae</taxon>
        <taxon>Streptophyta</taxon>
        <taxon>Embryophyta</taxon>
        <taxon>Tracheophyta</taxon>
        <taxon>Spermatophyta</taxon>
        <taxon>Magnoliopsida</taxon>
        <taxon>Liliopsida</taxon>
        <taxon>Araceae</taxon>
        <taxon>Aroideae</taxon>
        <taxon>Colocasieae</taxon>
        <taxon>Colocasia</taxon>
    </lineage>
</organism>
<evidence type="ECO:0000313" key="3">
    <source>
        <dbReference type="Proteomes" id="UP000652761"/>
    </source>
</evidence>
<proteinExistence type="predicted"/>
<accession>A0A843XR74</accession>
<dbReference type="EMBL" id="NMUH01012734">
    <property type="protein sequence ID" value="MQM22354.1"/>
    <property type="molecule type" value="Genomic_DNA"/>
</dbReference>
<dbReference type="AlphaFoldDB" id="A0A843XR74"/>
<feature type="signal peptide" evidence="1">
    <location>
        <begin position="1"/>
        <end position="17"/>
    </location>
</feature>
<gene>
    <name evidence="2" type="ORF">Taro_055404</name>
</gene>
<dbReference type="Proteomes" id="UP000652761">
    <property type="component" value="Unassembled WGS sequence"/>
</dbReference>
<evidence type="ECO:0000256" key="1">
    <source>
        <dbReference type="SAM" id="SignalP"/>
    </source>
</evidence>
<keyword evidence="1" id="KW-0732">Signal</keyword>
<evidence type="ECO:0000313" key="2">
    <source>
        <dbReference type="EMBL" id="MQM22354.1"/>
    </source>
</evidence>
<comment type="caution">
    <text evidence="2">The sequence shown here is derived from an EMBL/GenBank/DDBJ whole genome shotgun (WGS) entry which is preliminary data.</text>
</comment>
<protein>
    <submittedName>
        <fullName evidence="2">Uncharacterized protein</fullName>
    </submittedName>
</protein>
<sequence length="98" mass="10903">MLQVAVLVLPRAWRVWSLGVFMLWRRGWHCARCVCASRRLRETACGMAFTRTGLLPVEPVEGVPALLAAPLLLGCVLWLLCVWPCVPVRCAQDAELSS</sequence>
<keyword evidence="3" id="KW-1185">Reference proteome</keyword>